<reference evidence="26" key="5">
    <citation type="submission" date="2025-09" db="UniProtKB">
        <authorList>
            <consortium name="Ensembl"/>
        </authorList>
    </citation>
    <scope>IDENTIFICATION</scope>
</reference>
<accession>A0A4W3KGN2</accession>
<sequence length="655" mass="73381">MAVCASEEKAFRRFLELLLRDFRAPGAEGEPPPLRPVSNHIREEEVEGECLDLCLQHLCKYNAPFSLAAALARVATNEVLQTDLTVLHSLPKLLDGGNGIPQFDPNKLSRLVFTKLHEICCSWVKDLPLTRQTHPYFETSIHAIKNMRRKMEDKHVCLPDFNTLFNLEDQEEQSYFAVFDGHGGVDAAIYASIHLHVNLYRQEVFQDDPIEALCRAFRLTDEHFVQKAAREHLRCGTTGVVTFIRGNMLYVAWLGDSQVMLVRRGQAVELMKPHKPDREDEKQRIEALGGCVVWFGAWRVNGSLSVSRAIGDAEHKPYICGDADGGCTVLDGTEDYLIIACDGFYDTVNPDEAVKVVADHLKENNGDSSMVAHKLVASARDAGSSDNITVIVVFLRDLSVVLDTNNDSKWTENSFDGPQGDSGDDKENQGDYKGPWPQHHGSAADLTQDTREDSFTDRTSLCVGPQIVLFPDQGSLDLTRTEANTLLSAKNSLSSLQEYHLHKPKKVDLLGSWLPYRRREFVSVALQYQKLSAVGRIRSQKHSLEWLLPLCLGAEGRPWRPAGPSSSHLHVVKKRHRQQSGVKPKHRALLFLRRPRHQTGAIVSVLVQKRRGSVQWTPRHKKVVHIRSPGVIPAVSWHRLGEPTGLCGSCLIEPQ</sequence>
<dbReference type="InterPro" id="IPR000222">
    <property type="entry name" value="PP2C_BS"/>
</dbReference>
<keyword evidence="14" id="KW-0539">Nucleus</keyword>
<evidence type="ECO:0000256" key="15">
    <source>
        <dbReference type="ARBA" id="ARBA00047761"/>
    </source>
</evidence>
<evidence type="ECO:0000256" key="19">
    <source>
        <dbReference type="ARBA" id="ARBA00075580"/>
    </source>
</evidence>
<dbReference type="EC" id="3.1.3.16" evidence="5"/>
<keyword evidence="8" id="KW-0479">Metal-binding</keyword>
<dbReference type="InterPro" id="IPR036457">
    <property type="entry name" value="PPM-type-like_dom_sf"/>
</dbReference>
<evidence type="ECO:0000313" key="27">
    <source>
        <dbReference type="Proteomes" id="UP000314986"/>
    </source>
</evidence>
<evidence type="ECO:0000313" key="26">
    <source>
        <dbReference type="Ensembl" id="ENSCMIP00000046180.1"/>
    </source>
</evidence>
<evidence type="ECO:0000256" key="24">
    <source>
        <dbReference type="SAM" id="MobiDB-lite"/>
    </source>
</evidence>
<keyword evidence="13" id="KW-0464">Manganese</keyword>
<comment type="cofactor">
    <cofactor evidence="1">
        <name>Mn(2+)</name>
        <dbReference type="ChEBI" id="CHEBI:29035"/>
    </cofactor>
</comment>
<reference evidence="27" key="1">
    <citation type="journal article" date="2006" name="Science">
        <title>Ancient noncoding elements conserved in the human genome.</title>
        <authorList>
            <person name="Venkatesh B."/>
            <person name="Kirkness E.F."/>
            <person name="Loh Y.H."/>
            <person name="Halpern A.L."/>
            <person name="Lee A.P."/>
            <person name="Johnson J."/>
            <person name="Dandona N."/>
            <person name="Viswanathan L.D."/>
            <person name="Tay A."/>
            <person name="Venter J.C."/>
            <person name="Strausberg R.L."/>
            <person name="Brenner S."/>
        </authorList>
    </citation>
    <scope>NUCLEOTIDE SEQUENCE [LARGE SCALE GENOMIC DNA]</scope>
</reference>
<evidence type="ECO:0000256" key="10">
    <source>
        <dbReference type="ARBA" id="ARBA00022801"/>
    </source>
</evidence>
<dbReference type="PROSITE" id="PS51746">
    <property type="entry name" value="PPM_2"/>
    <property type="match status" value="1"/>
</dbReference>
<dbReference type="Pfam" id="PF00481">
    <property type="entry name" value="PP2C"/>
    <property type="match status" value="1"/>
</dbReference>
<comment type="similarity">
    <text evidence="23">Belongs to the PP2C family.</text>
</comment>
<dbReference type="GeneTree" id="ENSGT00940000157884"/>
<keyword evidence="27" id="KW-1185">Reference proteome</keyword>
<name>A0A4W3KGN2_CALMI</name>
<evidence type="ECO:0000256" key="22">
    <source>
        <dbReference type="ARBA" id="ARBA00079435"/>
    </source>
</evidence>
<evidence type="ECO:0000256" key="18">
    <source>
        <dbReference type="ARBA" id="ARBA00070214"/>
    </source>
</evidence>
<organism evidence="26 27">
    <name type="scientific">Callorhinchus milii</name>
    <name type="common">Ghost shark</name>
    <dbReference type="NCBI Taxonomy" id="7868"/>
    <lineage>
        <taxon>Eukaryota</taxon>
        <taxon>Metazoa</taxon>
        <taxon>Chordata</taxon>
        <taxon>Craniata</taxon>
        <taxon>Vertebrata</taxon>
        <taxon>Chondrichthyes</taxon>
        <taxon>Holocephali</taxon>
        <taxon>Chimaeriformes</taxon>
        <taxon>Callorhinchidae</taxon>
        <taxon>Callorhinchus</taxon>
    </lineage>
</organism>
<dbReference type="Proteomes" id="UP000314986">
    <property type="component" value="Unassembled WGS sequence"/>
</dbReference>
<dbReference type="FunFam" id="3.60.40.10:FF:000021">
    <property type="entry name" value="Protein phosphatase, Mg2+/Mn2+-dependent, 1E"/>
    <property type="match status" value="1"/>
</dbReference>
<reference evidence="26" key="4">
    <citation type="submission" date="2025-08" db="UniProtKB">
        <authorList>
            <consortium name="Ensembl"/>
        </authorList>
    </citation>
    <scope>IDENTIFICATION</scope>
</reference>
<evidence type="ECO:0000256" key="1">
    <source>
        <dbReference type="ARBA" id="ARBA00001936"/>
    </source>
</evidence>
<dbReference type="InterPro" id="IPR001932">
    <property type="entry name" value="PPM-type_phosphatase-like_dom"/>
</dbReference>
<dbReference type="GO" id="GO:0005634">
    <property type="term" value="C:nucleus"/>
    <property type="evidence" value="ECO:0007669"/>
    <property type="project" value="UniProtKB-SubCell"/>
</dbReference>
<dbReference type="GO" id="GO:0005737">
    <property type="term" value="C:cytoplasm"/>
    <property type="evidence" value="ECO:0007669"/>
    <property type="project" value="UniProtKB-SubCell"/>
</dbReference>
<dbReference type="Gene3D" id="3.60.40.10">
    <property type="entry name" value="PPM-type phosphatase domain"/>
    <property type="match status" value="1"/>
</dbReference>
<reference evidence="27" key="2">
    <citation type="journal article" date="2007" name="PLoS Biol.">
        <title>Survey sequencing and comparative analysis of the elephant shark (Callorhinchus milii) genome.</title>
        <authorList>
            <person name="Venkatesh B."/>
            <person name="Kirkness E.F."/>
            <person name="Loh Y.H."/>
            <person name="Halpern A.L."/>
            <person name="Lee A.P."/>
            <person name="Johnson J."/>
            <person name="Dandona N."/>
            <person name="Viswanathan L.D."/>
            <person name="Tay A."/>
            <person name="Venter J.C."/>
            <person name="Strausberg R.L."/>
            <person name="Brenner S."/>
        </authorList>
    </citation>
    <scope>NUCLEOTIDE SEQUENCE [LARGE SCALE GENOMIC DNA]</scope>
</reference>
<dbReference type="SMART" id="SM00332">
    <property type="entry name" value="PP2Cc"/>
    <property type="match status" value="1"/>
</dbReference>
<feature type="domain" description="PPM-type phosphatase" evidence="25">
    <location>
        <begin position="138"/>
        <end position="395"/>
    </location>
</feature>
<reference evidence="27" key="3">
    <citation type="journal article" date="2014" name="Nature">
        <title>Elephant shark genome provides unique insights into gnathostome evolution.</title>
        <authorList>
            <consortium name="International Elephant Shark Genome Sequencing Consortium"/>
            <person name="Venkatesh B."/>
            <person name="Lee A.P."/>
            <person name="Ravi V."/>
            <person name="Maurya A.K."/>
            <person name="Lian M.M."/>
            <person name="Swann J.B."/>
            <person name="Ohta Y."/>
            <person name="Flajnik M.F."/>
            <person name="Sutoh Y."/>
            <person name="Kasahara M."/>
            <person name="Hoon S."/>
            <person name="Gangu V."/>
            <person name="Roy S.W."/>
            <person name="Irimia M."/>
            <person name="Korzh V."/>
            <person name="Kondrychyn I."/>
            <person name="Lim Z.W."/>
            <person name="Tay B.H."/>
            <person name="Tohari S."/>
            <person name="Kong K.W."/>
            <person name="Ho S."/>
            <person name="Lorente-Galdos B."/>
            <person name="Quilez J."/>
            <person name="Marques-Bonet T."/>
            <person name="Raney B.J."/>
            <person name="Ingham P.W."/>
            <person name="Tay A."/>
            <person name="Hillier L.W."/>
            <person name="Minx P."/>
            <person name="Boehm T."/>
            <person name="Wilson R.K."/>
            <person name="Brenner S."/>
            <person name="Warren W.C."/>
        </authorList>
    </citation>
    <scope>NUCLEOTIDE SEQUENCE [LARGE SCALE GENOMIC DNA]</scope>
</reference>
<dbReference type="PANTHER" id="PTHR13832">
    <property type="entry name" value="PROTEIN PHOSPHATASE 2C"/>
    <property type="match status" value="1"/>
</dbReference>
<evidence type="ECO:0000256" key="3">
    <source>
        <dbReference type="ARBA" id="ARBA00004123"/>
    </source>
</evidence>
<keyword evidence="11" id="KW-0460">Magnesium</keyword>
<keyword evidence="7" id="KW-0597">Phosphoprotein</keyword>
<dbReference type="STRING" id="7868.ENSCMIP00000046180"/>
<dbReference type="InParanoid" id="A0A4W3KGN2"/>
<evidence type="ECO:0000256" key="21">
    <source>
        <dbReference type="ARBA" id="ARBA00078590"/>
    </source>
</evidence>
<dbReference type="Ensembl" id="ENSCMIT00000046839.1">
    <property type="protein sequence ID" value="ENSCMIP00000046180.1"/>
    <property type="gene ID" value="ENSCMIG00000019016.1"/>
</dbReference>
<comment type="subunit">
    <text evidence="17">Heterotrimer. Interacts with PAX1 and ARHGEF6 (or ARHGEF7).</text>
</comment>
<evidence type="ECO:0000256" key="5">
    <source>
        <dbReference type="ARBA" id="ARBA00013081"/>
    </source>
</evidence>
<evidence type="ECO:0000256" key="2">
    <source>
        <dbReference type="ARBA" id="ARBA00001946"/>
    </source>
</evidence>
<evidence type="ECO:0000256" key="17">
    <source>
        <dbReference type="ARBA" id="ARBA00063519"/>
    </source>
</evidence>
<dbReference type="InterPro" id="IPR015655">
    <property type="entry name" value="PP2C"/>
</dbReference>
<evidence type="ECO:0000256" key="7">
    <source>
        <dbReference type="ARBA" id="ARBA00022553"/>
    </source>
</evidence>
<evidence type="ECO:0000256" key="8">
    <source>
        <dbReference type="ARBA" id="ARBA00022723"/>
    </source>
</evidence>
<dbReference type="CDD" id="cd00143">
    <property type="entry name" value="PP2Cc"/>
    <property type="match status" value="1"/>
</dbReference>
<keyword evidence="12 23" id="KW-0904">Protein phosphatase</keyword>
<feature type="region of interest" description="Disordered" evidence="24">
    <location>
        <begin position="409"/>
        <end position="450"/>
    </location>
</feature>
<protein>
    <recommendedName>
        <fullName evidence="18">Protein phosphatase 1E</fullName>
        <ecNumber evidence="5">3.1.3.16</ecNumber>
    </recommendedName>
    <alternativeName>
        <fullName evidence="21">Ca(2+)/calmodulin-dependent protein kinase phosphatase N</fullName>
    </alternativeName>
    <alternativeName>
        <fullName evidence="19">CaMKP-nucleus</fullName>
    </alternativeName>
    <alternativeName>
        <fullName evidence="20">Partner of PIX 1</fullName>
    </alternativeName>
    <alternativeName>
        <fullName evidence="22">Partner of PIX-alpha</fullName>
    </alternativeName>
</protein>
<keyword evidence="9" id="KW-0677">Repeat</keyword>
<evidence type="ECO:0000256" key="13">
    <source>
        <dbReference type="ARBA" id="ARBA00023211"/>
    </source>
</evidence>
<evidence type="ECO:0000259" key="25">
    <source>
        <dbReference type="PROSITE" id="PS51746"/>
    </source>
</evidence>
<evidence type="ECO:0000256" key="12">
    <source>
        <dbReference type="ARBA" id="ARBA00022912"/>
    </source>
</evidence>
<evidence type="ECO:0000256" key="4">
    <source>
        <dbReference type="ARBA" id="ARBA00004496"/>
    </source>
</evidence>
<evidence type="ECO:0000256" key="20">
    <source>
        <dbReference type="ARBA" id="ARBA00075701"/>
    </source>
</evidence>
<comment type="subcellular location">
    <subcellularLocation>
        <location evidence="4">Cytoplasm</location>
    </subcellularLocation>
    <subcellularLocation>
        <location evidence="3">Nucleus</location>
    </subcellularLocation>
</comment>
<gene>
    <name evidence="26" type="primary">ppm1e</name>
</gene>
<evidence type="ECO:0000256" key="23">
    <source>
        <dbReference type="RuleBase" id="RU003465"/>
    </source>
</evidence>
<dbReference type="AlphaFoldDB" id="A0A4W3KGN2"/>
<comment type="cofactor">
    <cofactor evidence="2">
        <name>Mg(2+)</name>
        <dbReference type="ChEBI" id="CHEBI:18420"/>
    </cofactor>
</comment>
<keyword evidence="10 23" id="KW-0378">Hydrolase</keyword>
<evidence type="ECO:0000256" key="16">
    <source>
        <dbReference type="ARBA" id="ARBA00048336"/>
    </source>
</evidence>
<evidence type="ECO:0000256" key="11">
    <source>
        <dbReference type="ARBA" id="ARBA00022842"/>
    </source>
</evidence>
<evidence type="ECO:0000256" key="14">
    <source>
        <dbReference type="ARBA" id="ARBA00023242"/>
    </source>
</evidence>
<dbReference type="GO" id="GO:0046872">
    <property type="term" value="F:metal ion binding"/>
    <property type="evidence" value="ECO:0007669"/>
    <property type="project" value="UniProtKB-KW"/>
</dbReference>
<evidence type="ECO:0000256" key="9">
    <source>
        <dbReference type="ARBA" id="ARBA00022737"/>
    </source>
</evidence>
<dbReference type="OMA" id="PEIVYNH"/>
<comment type="catalytic activity">
    <reaction evidence="15">
        <text>O-phospho-L-seryl-[protein] + H2O = L-seryl-[protein] + phosphate</text>
        <dbReference type="Rhea" id="RHEA:20629"/>
        <dbReference type="Rhea" id="RHEA-COMP:9863"/>
        <dbReference type="Rhea" id="RHEA-COMP:11604"/>
        <dbReference type="ChEBI" id="CHEBI:15377"/>
        <dbReference type="ChEBI" id="CHEBI:29999"/>
        <dbReference type="ChEBI" id="CHEBI:43474"/>
        <dbReference type="ChEBI" id="CHEBI:83421"/>
        <dbReference type="EC" id="3.1.3.16"/>
    </reaction>
</comment>
<comment type="catalytic activity">
    <reaction evidence="16">
        <text>O-phospho-L-threonyl-[protein] + H2O = L-threonyl-[protein] + phosphate</text>
        <dbReference type="Rhea" id="RHEA:47004"/>
        <dbReference type="Rhea" id="RHEA-COMP:11060"/>
        <dbReference type="Rhea" id="RHEA-COMP:11605"/>
        <dbReference type="ChEBI" id="CHEBI:15377"/>
        <dbReference type="ChEBI" id="CHEBI:30013"/>
        <dbReference type="ChEBI" id="CHEBI:43474"/>
        <dbReference type="ChEBI" id="CHEBI:61977"/>
        <dbReference type="EC" id="3.1.3.16"/>
    </reaction>
</comment>
<dbReference type="GO" id="GO:0004722">
    <property type="term" value="F:protein serine/threonine phosphatase activity"/>
    <property type="evidence" value="ECO:0007669"/>
    <property type="project" value="UniProtKB-EC"/>
</dbReference>
<proteinExistence type="inferred from homology"/>
<dbReference type="SUPFAM" id="SSF81606">
    <property type="entry name" value="PP2C-like"/>
    <property type="match status" value="1"/>
</dbReference>
<evidence type="ECO:0000256" key="6">
    <source>
        <dbReference type="ARBA" id="ARBA00022490"/>
    </source>
</evidence>
<keyword evidence="6" id="KW-0963">Cytoplasm</keyword>
<dbReference type="PANTHER" id="PTHR13832:SF535">
    <property type="entry name" value="PROTEIN PHOSPHATASE 1E"/>
    <property type="match status" value="1"/>
</dbReference>
<dbReference type="PROSITE" id="PS01032">
    <property type="entry name" value="PPM_1"/>
    <property type="match status" value="1"/>
</dbReference>